<keyword evidence="4 9" id="KW-0812">Transmembrane</keyword>
<protein>
    <submittedName>
        <fullName evidence="10">Polyprenol phosphomannose-dependent alpha 1,6 mannosyltransferase MptB</fullName>
    </submittedName>
</protein>
<comment type="similarity">
    <text evidence="7">Belongs to the MptA/B family.</text>
</comment>
<reference evidence="11" key="1">
    <citation type="submission" date="2023-07" db="EMBL/GenBank/DDBJ databases">
        <title>30 novel species of actinomycetes from the DSMZ collection.</title>
        <authorList>
            <person name="Nouioui I."/>
        </authorList>
    </citation>
    <scope>NUCLEOTIDE SEQUENCE [LARGE SCALE GENOMIC DNA]</scope>
    <source>
        <strain evidence="11">DSM 41770</strain>
    </source>
</reference>
<feature type="transmembrane region" description="Helical" evidence="9">
    <location>
        <begin position="442"/>
        <end position="459"/>
    </location>
</feature>
<evidence type="ECO:0000256" key="3">
    <source>
        <dbReference type="ARBA" id="ARBA00022679"/>
    </source>
</evidence>
<keyword evidence="3" id="KW-0808">Transferase</keyword>
<organism evidence="10 11">
    <name type="scientific">Streptomyces salyersiae</name>
    <dbReference type="NCBI Taxonomy" id="3075530"/>
    <lineage>
        <taxon>Bacteria</taxon>
        <taxon>Bacillati</taxon>
        <taxon>Actinomycetota</taxon>
        <taxon>Actinomycetes</taxon>
        <taxon>Kitasatosporales</taxon>
        <taxon>Streptomycetaceae</taxon>
        <taxon>Streptomyces</taxon>
    </lineage>
</organism>
<comment type="subcellular location">
    <subcellularLocation>
        <location evidence="1">Membrane</location>
        <topology evidence="1">Multi-pass membrane protein</topology>
    </subcellularLocation>
</comment>
<feature type="transmembrane region" description="Helical" evidence="9">
    <location>
        <begin position="167"/>
        <end position="190"/>
    </location>
</feature>
<feature type="transmembrane region" description="Helical" evidence="9">
    <location>
        <begin position="291"/>
        <end position="312"/>
    </location>
</feature>
<evidence type="ECO:0000256" key="8">
    <source>
        <dbReference type="SAM" id="MobiDB-lite"/>
    </source>
</evidence>
<evidence type="ECO:0000313" key="11">
    <source>
        <dbReference type="Proteomes" id="UP001183777"/>
    </source>
</evidence>
<feature type="transmembrane region" description="Helical" evidence="9">
    <location>
        <begin position="202"/>
        <end position="219"/>
    </location>
</feature>
<dbReference type="EMBL" id="JAVREX010000004">
    <property type="protein sequence ID" value="MDT0428305.1"/>
    <property type="molecule type" value="Genomic_DNA"/>
</dbReference>
<name>A0ABU2RHG8_9ACTN</name>
<evidence type="ECO:0000256" key="7">
    <source>
        <dbReference type="ARBA" id="ARBA00043987"/>
    </source>
</evidence>
<sequence>MGARSAGGCRRLGAAGAAAAALGGWAVGTLPAHDPWGLWVPHGPAATAAGYVLAYAGLTTLVVAWWLYGGTGAGVRHTLVTLLWWTVPFVLAPPLYSADVYSYLAQGAMVLEGHDVYSVGPSVLDPAGPGGDAAASVGGHWTDTPAPYGPFFLILARAAAWATGGTIVPGVLVLRLVALGALALIAWALLRLAREHGRDGSAALWLGALNPLLLMHVVGGVHNDGLMAGLMLAGAVFALRGRWISGSVLIGLAMMVKSPAAVALLFVGVVVGRAATGPTARRVAKGLLGPGAVAGAVVLLVTLVGGTGFGWLDTQGVAGRIHTALSASSDLGLGLGHLGRLLFGTDPAPVTSAVQNLGLAAALVLIALLAWRSAAGRIPPVHALGLALLALVALSPMVQPWYLLWGAVVLAATAGGGRARSAVAVLSAALVYETQPSGSTPAYGFVLAGLTCVLGVVLVRRTAADPGGLPADDPDTEADTGANRAAGLRTGA</sequence>
<dbReference type="InterPro" id="IPR049829">
    <property type="entry name" value="MptA/B-like"/>
</dbReference>
<feature type="transmembrane region" description="Helical" evidence="9">
    <location>
        <begin position="349"/>
        <end position="371"/>
    </location>
</feature>
<keyword evidence="11" id="KW-1185">Reference proteome</keyword>
<accession>A0ABU2RHG8</accession>
<keyword evidence="5 9" id="KW-1133">Transmembrane helix</keyword>
<gene>
    <name evidence="10" type="primary">mptB</name>
    <name evidence="10" type="ORF">RM649_11695</name>
</gene>
<evidence type="ECO:0000313" key="10">
    <source>
        <dbReference type="EMBL" id="MDT0428305.1"/>
    </source>
</evidence>
<evidence type="ECO:0000256" key="5">
    <source>
        <dbReference type="ARBA" id="ARBA00022989"/>
    </source>
</evidence>
<feature type="transmembrane region" description="Helical" evidence="9">
    <location>
        <begin position="79"/>
        <end position="96"/>
    </location>
</feature>
<evidence type="ECO:0000256" key="6">
    <source>
        <dbReference type="ARBA" id="ARBA00023136"/>
    </source>
</evidence>
<feature type="transmembrane region" description="Helical" evidence="9">
    <location>
        <begin position="383"/>
        <end position="402"/>
    </location>
</feature>
<feature type="transmembrane region" description="Helical" evidence="9">
    <location>
        <begin position="48"/>
        <end position="67"/>
    </location>
</feature>
<comment type="caution">
    <text evidence="10">The sequence shown here is derived from an EMBL/GenBank/DDBJ whole genome shotgun (WGS) entry which is preliminary data.</text>
</comment>
<dbReference type="Proteomes" id="UP001183777">
    <property type="component" value="Unassembled WGS sequence"/>
</dbReference>
<feature type="region of interest" description="Disordered" evidence="8">
    <location>
        <begin position="467"/>
        <end position="492"/>
    </location>
</feature>
<proteinExistence type="inferred from homology"/>
<keyword evidence="2 10" id="KW-0328">Glycosyltransferase</keyword>
<evidence type="ECO:0000256" key="2">
    <source>
        <dbReference type="ARBA" id="ARBA00022676"/>
    </source>
</evidence>
<dbReference type="RefSeq" id="WP_311656220.1">
    <property type="nucleotide sequence ID" value="NZ_JAVREX010000004.1"/>
</dbReference>
<dbReference type="GO" id="GO:0016757">
    <property type="term" value="F:glycosyltransferase activity"/>
    <property type="evidence" value="ECO:0007669"/>
    <property type="project" value="UniProtKB-KW"/>
</dbReference>
<dbReference type="Pfam" id="PF26314">
    <property type="entry name" value="MptA_B_family"/>
    <property type="match status" value="1"/>
</dbReference>
<feature type="transmembrane region" description="Helical" evidence="9">
    <location>
        <begin position="248"/>
        <end position="271"/>
    </location>
</feature>
<evidence type="ECO:0000256" key="9">
    <source>
        <dbReference type="SAM" id="Phobius"/>
    </source>
</evidence>
<keyword evidence="6 9" id="KW-0472">Membrane</keyword>
<evidence type="ECO:0000256" key="4">
    <source>
        <dbReference type="ARBA" id="ARBA00022692"/>
    </source>
</evidence>
<dbReference type="NCBIfam" id="NF038066">
    <property type="entry name" value="MptB"/>
    <property type="match status" value="1"/>
</dbReference>
<feature type="transmembrane region" description="Helical" evidence="9">
    <location>
        <begin position="12"/>
        <end position="28"/>
    </location>
</feature>
<evidence type="ECO:0000256" key="1">
    <source>
        <dbReference type="ARBA" id="ARBA00004141"/>
    </source>
</evidence>